<gene>
    <name evidence="1" type="ORF">I2H31_14970</name>
</gene>
<dbReference type="InterPro" id="IPR007344">
    <property type="entry name" value="GrpB/CoaE"/>
</dbReference>
<name>A0ABS0I637_9BACT</name>
<sequence>MFASSEDSNKPRPVVLVPHQAKWAGEFAEIARRIRAAAGPAILRIDHIGSTAVPGLSAQDVIDLQVTVASLDDVAELTHPLWQAGFRQGAFEYDLYPGLPAQSVELRKLYLREPLGGRRTHIHVREAGRFNARFALLCRDYLRAHPVARDAYEMAKRRASEVFPDNIDGYLHLKEPVFHLLYQAADLWATATQWQPGPETALGAPSR</sequence>
<dbReference type="Proteomes" id="UP000618931">
    <property type="component" value="Unassembled WGS sequence"/>
</dbReference>
<dbReference type="RefSeq" id="WP_196293848.1">
    <property type="nucleotide sequence ID" value="NZ_JADQDM010000007.1"/>
</dbReference>
<dbReference type="EMBL" id="JADQDM010000007">
    <property type="protein sequence ID" value="MBF9222405.1"/>
    <property type="molecule type" value="Genomic_DNA"/>
</dbReference>
<proteinExistence type="predicted"/>
<dbReference type="PANTHER" id="PTHR34822">
    <property type="entry name" value="GRPB DOMAIN PROTEIN (AFU_ORTHOLOGUE AFUA_1G01530)"/>
    <property type="match status" value="1"/>
</dbReference>
<dbReference type="SUPFAM" id="SSF81301">
    <property type="entry name" value="Nucleotidyltransferase"/>
    <property type="match status" value="1"/>
</dbReference>
<protein>
    <submittedName>
        <fullName evidence="1">GrpB family protein</fullName>
    </submittedName>
</protein>
<dbReference type="InterPro" id="IPR043519">
    <property type="entry name" value="NT_sf"/>
</dbReference>
<evidence type="ECO:0000313" key="2">
    <source>
        <dbReference type="Proteomes" id="UP000618931"/>
    </source>
</evidence>
<dbReference type="Gene3D" id="3.30.460.10">
    <property type="entry name" value="Beta Polymerase, domain 2"/>
    <property type="match status" value="1"/>
</dbReference>
<reference evidence="1 2" key="1">
    <citation type="submission" date="2020-11" db="EMBL/GenBank/DDBJ databases">
        <authorList>
            <person name="Kim M.K."/>
        </authorList>
    </citation>
    <scope>NUCLEOTIDE SEQUENCE [LARGE SCALE GENOMIC DNA]</scope>
    <source>
        <strain evidence="1 2">BT662</strain>
    </source>
</reference>
<accession>A0ABS0I637</accession>
<dbReference type="PANTHER" id="PTHR34822:SF1">
    <property type="entry name" value="GRPB FAMILY PROTEIN"/>
    <property type="match status" value="1"/>
</dbReference>
<comment type="caution">
    <text evidence="1">The sequence shown here is derived from an EMBL/GenBank/DDBJ whole genome shotgun (WGS) entry which is preliminary data.</text>
</comment>
<organism evidence="1 2">
    <name type="scientific">Hymenobacter ruricola</name>
    <dbReference type="NCBI Taxonomy" id="2791023"/>
    <lineage>
        <taxon>Bacteria</taxon>
        <taxon>Pseudomonadati</taxon>
        <taxon>Bacteroidota</taxon>
        <taxon>Cytophagia</taxon>
        <taxon>Cytophagales</taxon>
        <taxon>Hymenobacteraceae</taxon>
        <taxon>Hymenobacter</taxon>
    </lineage>
</organism>
<keyword evidence="2" id="KW-1185">Reference proteome</keyword>
<dbReference type="Pfam" id="PF04229">
    <property type="entry name" value="GrpB"/>
    <property type="match status" value="1"/>
</dbReference>
<evidence type="ECO:0000313" key="1">
    <source>
        <dbReference type="EMBL" id="MBF9222405.1"/>
    </source>
</evidence>